<dbReference type="OrthoDB" id="997957at2"/>
<evidence type="ECO:0000313" key="3">
    <source>
        <dbReference type="Proteomes" id="UP000184480"/>
    </source>
</evidence>
<dbReference type="RefSeq" id="WP_062185051.1">
    <property type="nucleotide sequence ID" value="NZ_BBXL01000036.1"/>
</dbReference>
<feature type="chain" id="PRO_5009911446" evidence="1">
    <location>
        <begin position="21"/>
        <end position="226"/>
    </location>
</feature>
<proteinExistence type="predicted"/>
<keyword evidence="1" id="KW-0732">Signal</keyword>
<evidence type="ECO:0000256" key="1">
    <source>
        <dbReference type="SAM" id="SignalP"/>
    </source>
</evidence>
<sequence>MNTKICLILVQVLSVMPVNAQIGMQTENPQGILHVDLQRNASPSGSSGTADDVMITNTGQMGIGTVNPRAKLDIRGSFCLRDGNQTEGKMLMSDTTGNAKWGDRPRLEFIEVENVNGLLSGKTFTATPSYSGVSITLPEGTWQIMFQATCNAQKNIFWDLCESPDSYSLPDISNRRGMSSGLDPVSVTAIYFVTNSGTKTFYIWASTISGTATYLAGGTLWALPIE</sequence>
<dbReference type="AlphaFoldDB" id="A0A1M5JT14"/>
<protein>
    <submittedName>
        <fullName evidence="2">Uncharacterized protein</fullName>
    </submittedName>
</protein>
<organism evidence="2 3">
    <name type="scientific">Dysgonomonas macrotermitis</name>
    <dbReference type="NCBI Taxonomy" id="1346286"/>
    <lineage>
        <taxon>Bacteria</taxon>
        <taxon>Pseudomonadati</taxon>
        <taxon>Bacteroidota</taxon>
        <taxon>Bacteroidia</taxon>
        <taxon>Bacteroidales</taxon>
        <taxon>Dysgonomonadaceae</taxon>
        <taxon>Dysgonomonas</taxon>
    </lineage>
</organism>
<accession>A0A1M5JT14</accession>
<dbReference type="Proteomes" id="UP000184480">
    <property type="component" value="Unassembled WGS sequence"/>
</dbReference>
<feature type="signal peptide" evidence="1">
    <location>
        <begin position="1"/>
        <end position="20"/>
    </location>
</feature>
<dbReference type="EMBL" id="FQUC01000028">
    <property type="protein sequence ID" value="SHG43658.1"/>
    <property type="molecule type" value="Genomic_DNA"/>
</dbReference>
<keyword evidence="3" id="KW-1185">Reference proteome</keyword>
<gene>
    <name evidence="2" type="ORF">SAMN05444362_1286</name>
</gene>
<evidence type="ECO:0000313" key="2">
    <source>
        <dbReference type="EMBL" id="SHG43658.1"/>
    </source>
</evidence>
<name>A0A1M5JT14_9BACT</name>
<reference evidence="3" key="1">
    <citation type="submission" date="2016-11" db="EMBL/GenBank/DDBJ databases">
        <authorList>
            <person name="Varghese N."/>
            <person name="Submissions S."/>
        </authorList>
    </citation>
    <scope>NUCLEOTIDE SEQUENCE [LARGE SCALE GENOMIC DNA]</scope>
    <source>
        <strain evidence="3">DSM 27370</strain>
    </source>
</reference>